<evidence type="ECO:0000259" key="1">
    <source>
        <dbReference type="Pfam" id="PF13354"/>
    </source>
</evidence>
<evidence type="ECO:0000313" key="2">
    <source>
        <dbReference type="EMBL" id="BCK57531.1"/>
    </source>
</evidence>
<dbReference type="GO" id="GO:0030655">
    <property type="term" value="P:beta-lactam antibiotic catabolic process"/>
    <property type="evidence" value="ECO:0007669"/>
    <property type="project" value="InterPro"/>
</dbReference>
<sequence length="299" mass="32079">MRAVFDAVGVRGWLHARCLGCGGETGWGADEPVVLSSVVKVPLVLELARQFGAGQLDPADRVRSTAAYRLGGPGTSGCRDDVEFSLRDAAYLALSVSDNSAADLLFDRVGLDNVRSLVRELGLEHTRIVGSLRDLLASMAEDMGVADAAAFARRYPALSDDEVFALRILDPARTSASTPREMTRLLELIARDRAGSPQACAWVRELMGLQLNQHRLGSAFASDVRVWSKTGTLPSVRNEIGVVEYPGGLRCAVAVFTRAEVLDPRMPHVDRAIGEAARVAIEAIGHRRPISTCQGSASS</sequence>
<dbReference type="GeneID" id="80349742"/>
<keyword evidence="3" id="KW-1185">Reference proteome</keyword>
<dbReference type="AlphaFoldDB" id="A0A7G1KRM1"/>
<dbReference type="InterPro" id="IPR045155">
    <property type="entry name" value="Beta-lactam_cat"/>
</dbReference>
<dbReference type="EMBL" id="AP023396">
    <property type="protein sequence ID" value="BCK57531.1"/>
    <property type="molecule type" value="Genomic_DNA"/>
</dbReference>
<evidence type="ECO:0000313" key="3">
    <source>
        <dbReference type="Proteomes" id="UP000516173"/>
    </source>
</evidence>
<dbReference type="Gene3D" id="3.40.710.10">
    <property type="entry name" value="DD-peptidase/beta-lactamase superfamily"/>
    <property type="match status" value="1"/>
</dbReference>
<dbReference type="Pfam" id="PF13354">
    <property type="entry name" value="Beta-lactamase2"/>
    <property type="match status" value="1"/>
</dbReference>
<proteinExistence type="predicted"/>
<dbReference type="RefSeq" id="WP_187684423.1">
    <property type="nucleotide sequence ID" value="NZ_AP023396.1"/>
</dbReference>
<keyword evidence="2" id="KW-0378">Hydrolase</keyword>
<dbReference type="GO" id="GO:0046677">
    <property type="term" value="P:response to antibiotic"/>
    <property type="evidence" value="ECO:0007669"/>
    <property type="project" value="InterPro"/>
</dbReference>
<gene>
    <name evidence="2" type="ORF">NWFMUON74_53030</name>
</gene>
<dbReference type="KEGG" id="nwl:NWFMUON74_53030"/>
<dbReference type="Proteomes" id="UP000516173">
    <property type="component" value="Chromosome"/>
</dbReference>
<dbReference type="InterPro" id="IPR012338">
    <property type="entry name" value="Beta-lactam/transpept-like"/>
</dbReference>
<accession>A0A7G1KRM1</accession>
<organism evidence="2 3">
    <name type="scientific">Nocardia wallacei</name>
    <dbReference type="NCBI Taxonomy" id="480035"/>
    <lineage>
        <taxon>Bacteria</taxon>
        <taxon>Bacillati</taxon>
        <taxon>Actinomycetota</taxon>
        <taxon>Actinomycetes</taxon>
        <taxon>Mycobacteriales</taxon>
        <taxon>Nocardiaceae</taxon>
        <taxon>Nocardia</taxon>
    </lineage>
</organism>
<dbReference type="GO" id="GO:0008800">
    <property type="term" value="F:beta-lactamase activity"/>
    <property type="evidence" value="ECO:0007669"/>
    <property type="project" value="InterPro"/>
</dbReference>
<protein>
    <submittedName>
        <fullName evidence="2">Serine hydrolase</fullName>
    </submittedName>
</protein>
<name>A0A7G1KRM1_9NOCA</name>
<dbReference type="InterPro" id="IPR000871">
    <property type="entry name" value="Beta-lactam_class-A"/>
</dbReference>
<dbReference type="SUPFAM" id="SSF56601">
    <property type="entry name" value="beta-lactamase/transpeptidase-like"/>
    <property type="match status" value="1"/>
</dbReference>
<reference evidence="2 3" key="1">
    <citation type="submission" date="2020-08" db="EMBL/GenBank/DDBJ databases">
        <title>Genome Sequencing of Nocardia wallacei strain FMUON74 and assembly.</title>
        <authorList>
            <person name="Toyokawa M."/>
            <person name="Uesaka K."/>
        </authorList>
    </citation>
    <scope>NUCLEOTIDE SEQUENCE [LARGE SCALE GENOMIC DNA]</scope>
    <source>
        <strain evidence="2 3">FMUON74</strain>
    </source>
</reference>
<dbReference type="PANTHER" id="PTHR35333:SF3">
    <property type="entry name" value="BETA-LACTAMASE-TYPE TRANSPEPTIDASE FOLD CONTAINING PROTEIN"/>
    <property type="match status" value="1"/>
</dbReference>
<feature type="domain" description="Beta-lactamase class A catalytic" evidence="1">
    <location>
        <begin position="19"/>
        <end position="257"/>
    </location>
</feature>
<dbReference type="PANTHER" id="PTHR35333">
    <property type="entry name" value="BETA-LACTAMASE"/>
    <property type="match status" value="1"/>
</dbReference>